<evidence type="ECO:0000256" key="1">
    <source>
        <dbReference type="ARBA" id="ARBA00022603"/>
    </source>
</evidence>
<evidence type="ECO:0000256" key="3">
    <source>
        <dbReference type="ARBA" id="ARBA00022691"/>
    </source>
</evidence>
<keyword evidence="3 4" id="KW-0949">S-adenosyl-L-methionine</keyword>
<evidence type="ECO:0000256" key="4">
    <source>
        <dbReference type="PROSITE-ProRule" id="PRU00898"/>
    </source>
</evidence>
<evidence type="ECO:0000313" key="6">
    <source>
        <dbReference type="EMBL" id="KAJ8975461.1"/>
    </source>
</evidence>
<dbReference type="PROSITE" id="PS51565">
    <property type="entry name" value="SAM_MT85_SETD3"/>
    <property type="match status" value="1"/>
</dbReference>
<dbReference type="InterPro" id="IPR025785">
    <property type="entry name" value="SETD3"/>
</dbReference>
<dbReference type="Proteomes" id="UP001162164">
    <property type="component" value="Unassembled WGS sequence"/>
</dbReference>
<comment type="caution">
    <text evidence="6">The sequence shown here is derived from an EMBL/GenBank/DDBJ whole genome shotgun (WGS) entry which is preliminary data.</text>
</comment>
<dbReference type="InterPro" id="IPR050600">
    <property type="entry name" value="SETD3_SETD6_MTase"/>
</dbReference>
<feature type="compositionally biased region" description="Polar residues" evidence="5">
    <location>
        <begin position="237"/>
        <end position="252"/>
    </location>
</feature>
<accession>A0ABQ9JBR7</accession>
<dbReference type="InterPro" id="IPR046341">
    <property type="entry name" value="SET_dom_sf"/>
</dbReference>
<keyword evidence="2 4" id="KW-0808">Transferase</keyword>
<dbReference type="EMBL" id="JAPWTJ010000820">
    <property type="protein sequence ID" value="KAJ8975461.1"/>
    <property type="molecule type" value="Genomic_DNA"/>
</dbReference>
<evidence type="ECO:0000256" key="2">
    <source>
        <dbReference type="ARBA" id="ARBA00022679"/>
    </source>
</evidence>
<dbReference type="Gene3D" id="3.90.1410.10">
    <property type="entry name" value="set domain protein methyltransferase, domain 1"/>
    <property type="match status" value="1"/>
</dbReference>
<evidence type="ECO:0000313" key="7">
    <source>
        <dbReference type="Proteomes" id="UP001162164"/>
    </source>
</evidence>
<dbReference type="PANTHER" id="PTHR13271">
    <property type="entry name" value="UNCHARACTERIZED PUTATIVE METHYLTRANSFERASE"/>
    <property type="match status" value="1"/>
</dbReference>
<dbReference type="PANTHER" id="PTHR13271:SF47">
    <property type="entry name" value="ACTIN-HISTIDINE N-METHYLTRANSFERASE"/>
    <property type="match status" value="1"/>
</dbReference>
<sequence length="260" mass="29649">MGRKGQGHKLKQAIKLKYEAEEQELTETVDNLLKICTLPQQSNVQKALEYQKKSLTITEFKGYELGLQVNTHIPQSSLVMAVPRRIMLTIEAARNSELKKLIEKDQILKNMSNVTLAIFLLVQKFKQDSFWKPYIDILPSSYSTVLYFSVEDLEHLKGSPTLEIALRQIKSIARQYAYFHQLFHSLGGFYWQTNEPEIYLQGILVKKVGTPQKSTSSLLKILNLVLREGTSTKDTGHTTIPEQVPTVQSGSRTRPMKPVK</sequence>
<proteinExistence type="inferred from homology"/>
<dbReference type="EC" id="2.1.1.85" evidence="4"/>
<comment type="catalytic activity">
    <reaction evidence="4">
        <text>L-histidyl-[protein] + S-adenosyl-L-methionine = N(tele)-methyl-L-histidyl-[protein] + S-adenosyl-L-homocysteine + H(+)</text>
        <dbReference type="Rhea" id="RHEA:19369"/>
        <dbReference type="Rhea" id="RHEA-COMP:9745"/>
        <dbReference type="Rhea" id="RHEA-COMP:11600"/>
        <dbReference type="ChEBI" id="CHEBI:15378"/>
        <dbReference type="ChEBI" id="CHEBI:16367"/>
        <dbReference type="ChEBI" id="CHEBI:29979"/>
        <dbReference type="ChEBI" id="CHEBI:57856"/>
        <dbReference type="ChEBI" id="CHEBI:59789"/>
        <dbReference type="EC" id="2.1.1.85"/>
    </reaction>
</comment>
<evidence type="ECO:0000256" key="5">
    <source>
        <dbReference type="SAM" id="MobiDB-lite"/>
    </source>
</evidence>
<organism evidence="6 7">
    <name type="scientific">Molorchus minor</name>
    <dbReference type="NCBI Taxonomy" id="1323400"/>
    <lineage>
        <taxon>Eukaryota</taxon>
        <taxon>Metazoa</taxon>
        <taxon>Ecdysozoa</taxon>
        <taxon>Arthropoda</taxon>
        <taxon>Hexapoda</taxon>
        <taxon>Insecta</taxon>
        <taxon>Pterygota</taxon>
        <taxon>Neoptera</taxon>
        <taxon>Endopterygota</taxon>
        <taxon>Coleoptera</taxon>
        <taxon>Polyphaga</taxon>
        <taxon>Cucujiformia</taxon>
        <taxon>Chrysomeloidea</taxon>
        <taxon>Cerambycidae</taxon>
        <taxon>Lamiinae</taxon>
        <taxon>Monochamini</taxon>
        <taxon>Molorchus</taxon>
    </lineage>
</organism>
<feature type="region of interest" description="Disordered" evidence="5">
    <location>
        <begin position="232"/>
        <end position="260"/>
    </location>
</feature>
<name>A0ABQ9JBR7_9CUCU</name>
<gene>
    <name evidence="6" type="ORF">NQ317_000892</name>
</gene>
<keyword evidence="7" id="KW-1185">Reference proteome</keyword>
<keyword evidence="1 4" id="KW-0489">Methyltransferase</keyword>
<reference evidence="6" key="1">
    <citation type="journal article" date="2023" name="Insect Mol. Biol.">
        <title>Genome sequencing provides insights into the evolution of gene families encoding plant cell wall-degrading enzymes in longhorned beetles.</title>
        <authorList>
            <person name="Shin N.R."/>
            <person name="Okamura Y."/>
            <person name="Kirsch R."/>
            <person name="Pauchet Y."/>
        </authorList>
    </citation>
    <scope>NUCLEOTIDE SEQUENCE</scope>
    <source>
        <strain evidence="6">MMC_N1</strain>
    </source>
</reference>
<comment type="similarity">
    <text evidence="4">Belongs to the class V-like SAM-binding methyltransferase superfamily. SETD3 actin-histidine methyltransferase family.</text>
</comment>
<protein>
    <recommendedName>
        <fullName evidence="4">protein-histidine N-methyltransferase</fullName>
        <ecNumber evidence="4">2.1.1.85</ecNumber>
    </recommendedName>
</protein>
<dbReference type="SUPFAM" id="SSF82199">
    <property type="entry name" value="SET domain"/>
    <property type="match status" value="1"/>
</dbReference>